<evidence type="ECO:0000313" key="2">
    <source>
        <dbReference type="Proteomes" id="UP001162992"/>
    </source>
</evidence>
<organism evidence="1 2">
    <name type="scientific">Diphasiastrum complanatum</name>
    <name type="common">Issler's clubmoss</name>
    <name type="synonym">Lycopodium complanatum</name>
    <dbReference type="NCBI Taxonomy" id="34168"/>
    <lineage>
        <taxon>Eukaryota</taxon>
        <taxon>Viridiplantae</taxon>
        <taxon>Streptophyta</taxon>
        <taxon>Embryophyta</taxon>
        <taxon>Tracheophyta</taxon>
        <taxon>Lycopodiopsida</taxon>
        <taxon>Lycopodiales</taxon>
        <taxon>Lycopodiaceae</taxon>
        <taxon>Lycopodioideae</taxon>
        <taxon>Diphasiastrum</taxon>
    </lineage>
</organism>
<comment type="caution">
    <text evidence="1">The sequence shown here is derived from an EMBL/GenBank/DDBJ whole genome shotgun (WGS) entry which is preliminary data.</text>
</comment>
<reference evidence="2" key="1">
    <citation type="journal article" date="2024" name="Proc. Natl. Acad. Sci. U.S.A.">
        <title>Extraordinary preservation of gene collinearity over three hundred million years revealed in homosporous lycophytes.</title>
        <authorList>
            <person name="Li C."/>
            <person name="Wickell D."/>
            <person name="Kuo L.Y."/>
            <person name="Chen X."/>
            <person name="Nie B."/>
            <person name="Liao X."/>
            <person name="Peng D."/>
            <person name="Ji J."/>
            <person name="Jenkins J."/>
            <person name="Williams M."/>
            <person name="Shu S."/>
            <person name="Plott C."/>
            <person name="Barry K."/>
            <person name="Rajasekar S."/>
            <person name="Grimwood J."/>
            <person name="Han X."/>
            <person name="Sun S."/>
            <person name="Hou Z."/>
            <person name="He W."/>
            <person name="Dai G."/>
            <person name="Sun C."/>
            <person name="Schmutz J."/>
            <person name="Leebens-Mack J.H."/>
            <person name="Li F.W."/>
            <person name="Wang L."/>
        </authorList>
    </citation>
    <scope>NUCLEOTIDE SEQUENCE [LARGE SCALE GENOMIC DNA]</scope>
    <source>
        <strain evidence="2">cv. PW_Plant_1</strain>
    </source>
</reference>
<proteinExistence type="predicted"/>
<gene>
    <name evidence="1" type="ORF">O6H91_14G068900</name>
</gene>
<keyword evidence="2" id="KW-1185">Reference proteome</keyword>
<dbReference type="Proteomes" id="UP001162992">
    <property type="component" value="Chromosome 14"/>
</dbReference>
<name>A0ACC2BQG8_DIPCM</name>
<dbReference type="EMBL" id="CM055105">
    <property type="protein sequence ID" value="KAJ7532015.1"/>
    <property type="molecule type" value="Genomic_DNA"/>
</dbReference>
<sequence length="403" mass="45493">MRGNFFIRGIPSDNGGPDLSVQISLPSSEIAFPHEFQKSKSNIYFDVWRRPQCSASSSASEISRTDVEKTEAHKRKDNPWIELSLSCTSPEAKLPEEHIAKKLITNELIDVKRSFLSPQRSPEHNNVVRHKPHAFHTGPNVIQSSQVQKYEKPRDILKINSFYLKSFSSIGEIDESIPKNDSLKQNEQWTNRIMIAPLFRNADVQQSPTLASSTKPSRPDDRVSSEESSVHQGFIPRTFSNASACNQNQNEIWNNQVTSQQPRNEVDRTGTILSKKCADVALQAAVGNRTQGLDTMVRFSRRSPIDHKIGDRKSMRSPRIRWHNSLHAHFAQAVELLGGHATGATPKSVLELMNVKGLTLAHVKSHLQMYRTMKATEKFRAARDEKSHEPLQLMTLSDTVTIM</sequence>
<evidence type="ECO:0000313" key="1">
    <source>
        <dbReference type="EMBL" id="KAJ7532015.1"/>
    </source>
</evidence>
<accession>A0ACC2BQG8</accession>
<protein>
    <submittedName>
        <fullName evidence="1">Uncharacterized protein</fullName>
    </submittedName>
</protein>